<reference evidence="1 2" key="1">
    <citation type="submission" date="2017-04" db="EMBL/GenBank/DDBJ databases">
        <title>Draft genome sequence of Zooshikella ganghwensis VG4 isolated from Red Sea sediments.</title>
        <authorList>
            <person name="Rehman Z."/>
            <person name="Alam I."/>
            <person name="Kamau A."/>
            <person name="Bajic V."/>
            <person name="Leiknes T."/>
        </authorList>
    </citation>
    <scope>NUCLEOTIDE SEQUENCE [LARGE SCALE GENOMIC DNA]</scope>
    <source>
        <strain evidence="1 2">VG4</strain>
    </source>
</reference>
<gene>
    <name evidence="1" type="ORF">B9G39_12385</name>
</gene>
<sequence length="151" mass="17795">MHWLKDWLGSKEESGLERNEQAHYKNIREQNNKTLVNYLYQKVIIPQLYDFKSKLALHSEVKVVDIRYYQHSCELHIIQQLAQTRHFVLSFTTDLVDNLVVVSAQMNELPIAEWSNKHLFIMSVQKSDIQLLLSEFTKSLDCEAQFQPDSN</sequence>
<protein>
    <submittedName>
        <fullName evidence="1">Uncharacterized protein</fullName>
    </submittedName>
</protein>
<evidence type="ECO:0000313" key="1">
    <source>
        <dbReference type="EMBL" id="RDH44182.1"/>
    </source>
</evidence>
<evidence type="ECO:0000313" key="2">
    <source>
        <dbReference type="Proteomes" id="UP000257039"/>
    </source>
</evidence>
<dbReference type="Proteomes" id="UP000257039">
    <property type="component" value="Unassembled WGS sequence"/>
</dbReference>
<organism evidence="1 2">
    <name type="scientific">Zooshikella ganghwensis</name>
    <dbReference type="NCBI Taxonomy" id="202772"/>
    <lineage>
        <taxon>Bacteria</taxon>
        <taxon>Pseudomonadati</taxon>
        <taxon>Pseudomonadota</taxon>
        <taxon>Gammaproteobacteria</taxon>
        <taxon>Oceanospirillales</taxon>
        <taxon>Zooshikellaceae</taxon>
        <taxon>Zooshikella</taxon>
    </lineage>
</organism>
<name>A0A4P9VQ28_9GAMM</name>
<dbReference type="RefSeq" id="WP_094787390.1">
    <property type="nucleotide sequence ID" value="NZ_NDXW01000001.1"/>
</dbReference>
<dbReference type="EMBL" id="NDXW01000001">
    <property type="protein sequence ID" value="RDH44182.1"/>
    <property type="molecule type" value="Genomic_DNA"/>
</dbReference>
<comment type="caution">
    <text evidence="1">The sequence shown here is derived from an EMBL/GenBank/DDBJ whole genome shotgun (WGS) entry which is preliminary data.</text>
</comment>
<dbReference type="AlphaFoldDB" id="A0A4P9VQ28"/>
<keyword evidence="2" id="KW-1185">Reference proteome</keyword>
<proteinExistence type="predicted"/>
<accession>A0A4P9VQ28</accession>